<dbReference type="PANTHER" id="PTHR30466">
    <property type="entry name" value="FLAVIN REDUCTASE"/>
    <property type="match status" value="1"/>
</dbReference>
<dbReference type="InterPro" id="IPR012349">
    <property type="entry name" value="Split_barrel_FMN-bd"/>
</dbReference>
<name>A0A9P6CCU4_9AGAR</name>
<dbReference type="OrthoDB" id="2015405at2759"/>
<dbReference type="GO" id="GO:0010181">
    <property type="term" value="F:FMN binding"/>
    <property type="evidence" value="ECO:0007669"/>
    <property type="project" value="InterPro"/>
</dbReference>
<keyword evidence="1" id="KW-0560">Oxidoreductase</keyword>
<dbReference type="InterPro" id="IPR002563">
    <property type="entry name" value="Flavin_Rdtase-like_dom"/>
</dbReference>
<evidence type="ECO:0000256" key="1">
    <source>
        <dbReference type="ARBA" id="ARBA00023002"/>
    </source>
</evidence>
<dbReference type="Gene3D" id="2.30.110.10">
    <property type="entry name" value="Electron Transport, Fmn-binding Protein, Chain A"/>
    <property type="match status" value="1"/>
</dbReference>
<reference evidence="3" key="1">
    <citation type="submission" date="2020-11" db="EMBL/GenBank/DDBJ databases">
        <authorList>
            <consortium name="DOE Joint Genome Institute"/>
            <person name="Ahrendt S."/>
            <person name="Riley R."/>
            <person name="Andreopoulos W."/>
            <person name="Labutti K."/>
            <person name="Pangilinan J."/>
            <person name="Ruiz-Duenas F.J."/>
            <person name="Barrasa J.M."/>
            <person name="Sanchez-Garcia M."/>
            <person name="Camarero S."/>
            <person name="Miyauchi S."/>
            <person name="Serrano A."/>
            <person name="Linde D."/>
            <person name="Babiker R."/>
            <person name="Drula E."/>
            <person name="Ayuso-Fernandez I."/>
            <person name="Pacheco R."/>
            <person name="Padilla G."/>
            <person name="Ferreira P."/>
            <person name="Barriuso J."/>
            <person name="Kellner H."/>
            <person name="Castanera R."/>
            <person name="Alfaro M."/>
            <person name="Ramirez L."/>
            <person name="Pisabarro A.G."/>
            <person name="Kuo A."/>
            <person name="Tritt A."/>
            <person name="Lipzen A."/>
            <person name="He G."/>
            <person name="Yan M."/>
            <person name="Ng V."/>
            <person name="Cullen D."/>
            <person name="Martin F."/>
            <person name="Rosso M.-N."/>
            <person name="Henrissat B."/>
            <person name="Hibbett D."/>
            <person name="Martinez A.T."/>
            <person name="Grigoriev I.V."/>
        </authorList>
    </citation>
    <scope>NUCLEOTIDE SEQUENCE</scope>
    <source>
        <strain evidence="3">CBS 247.69</strain>
    </source>
</reference>
<sequence length="233" mass="26001">MWRPPWTCCPKNVRNVISLRFFSTIHDTRTRQRLRELLRHTAQPVAVVTSLLRSKKDGHPYHGATLSSFASIAMDPYPLISFALRIPSRMASSLKAASPDENSHMVVNILSAEQASVAVKFSRADLYPQPFHSVPYTLSEEGIPVLEGSLGAISCKLASDAIPLHEMVSLEEQSLGREGVPHSENMVVSELFIARVTRVEALDMGDADEEHPRTLPLLYHRRGYTSCYPPKPK</sequence>
<organism evidence="3 4">
    <name type="scientific">Collybia nuda</name>
    <dbReference type="NCBI Taxonomy" id="64659"/>
    <lineage>
        <taxon>Eukaryota</taxon>
        <taxon>Fungi</taxon>
        <taxon>Dikarya</taxon>
        <taxon>Basidiomycota</taxon>
        <taxon>Agaricomycotina</taxon>
        <taxon>Agaricomycetes</taxon>
        <taxon>Agaricomycetidae</taxon>
        <taxon>Agaricales</taxon>
        <taxon>Tricholomatineae</taxon>
        <taxon>Clitocybaceae</taxon>
        <taxon>Collybia</taxon>
    </lineage>
</organism>
<dbReference type="AlphaFoldDB" id="A0A9P6CCU4"/>
<dbReference type="Pfam" id="PF01613">
    <property type="entry name" value="Flavin_Reduct"/>
    <property type="match status" value="1"/>
</dbReference>
<dbReference type="EMBL" id="MU150289">
    <property type="protein sequence ID" value="KAF9461061.1"/>
    <property type="molecule type" value="Genomic_DNA"/>
</dbReference>
<evidence type="ECO:0000313" key="3">
    <source>
        <dbReference type="EMBL" id="KAF9461061.1"/>
    </source>
</evidence>
<protein>
    <submittedName>
        <fullName evidence="3">Flavin reductase like domain-containing protein</fullName>
    </submittedName>
</protein>
<dbReference type="Proteomes" id="UP000807353">
    <property type="component" value="Unassembled WGS sequence"/>
</dbReference>
<dbReference type="SUPFAM" id="SSF50475">
    <property type="entry name" value="FMN-binding split barrel"/>
    <property type="match status" value="1"/>
</dbReference>
<comment type="caution">
    <text evidence="3">The sequence shown here is derived from an EMBL/GenBank/DDBJ whole genome shotgun (WGS) entry which is preliminary data.</text>
</comment>
<keyword evidence="4" id="KW-1185">Reference proteome</keyword>
<dbReference type="InterPro" id="IPR050268">
    <property type="entry name" value="NADH-dep_flavin_reductase"/>
</dbReference>
<dbReference type="GO" id="GO:0042602">
    <property type="term" value="F:riboflavin reductase (NADPH) activity"/>
    <property type="evidence" value="ECO:0007669"/>
    <property type="project" value="TreeGrafter"/>
</dbReference>
<proteinExistence type="predicted"/>
<accession>A0A9P6CCU4</accession>
<gene>
    <name evidence="3" type="ORF">BDZ94DRAFT_1264482</name>
</gene>
<evidence type="ECO:0000259" key="2">
    <source>
        <dbReference type="SMART" id="SM00903"/>
    </source>
</evidence>
<feature type="domain" description="Flavin reductase like" evidence="2">
    <location>
        <begin position="38"/>
        <end position="226"/>
    </location>
</feature>
<dbReference type="SMART" id="SM00903">
    <property type="entry name" value="Flavin_Reduct"/>
    <property type="match status" value="1"/>
</dbReference>
<evidence type="ECO:0000313" key="4">
    <source>
        <dbReference type="Proteomes" id="UP000807353"/>
    </source>
</evidence>
<dbReference type="PANTHER" id="PTHR30466:SF1">
    <property type="entry name" value="FMN REDUCTASE (NADH) RUTF"/>
    <property type="match status" value="1"/>
</dbReference>